<keyword evidence="1" id="KW-1185">Reference proteome</keyword>
<name>A0ABM1QU26_CAMSA</name>
<protein>
    <submittedName>
        <fullName evidence="2">F-box/kelch-repeat protein At3g24610</fullName>
    </submittedName>
</protein>
<reference evidence="2" key="2">
    <citation type="submission" date="2025-08" db="UniProtKB">
        <authorList>
            <consortium name="RefSeq"/>
        </authorList>
    </citation>
    <scope>IDENTIFICATION</scope>
    <source>
        <tissue evidence="2">Leaf</tissue>
    </source>
</reference>
<reference evidence="1" key="1">
    <citation type="journal article" date="2014" name="Nat. Commun.">
        <title>The emerging biofuel crop Camelina sativa retains a highly undifferentiated hexaploid genome structure.</title>
        <authorList>
            <person name="Kagale S."/>
            <person name="Koh C."/>
            <person name="Nixon J."/>
            <person name="Bollina V."/>
            <person name="Clarke W.E."/>
            <person name="Tuteja R."/>
            <person name="Spillane C."/>
            <person name="Robinson S.J."/>
            <person name="Links M.G."/>
            <person name="Clarke C."/>
            <person name="Higgins E.E."/>
            <person name="Huebert T."/>
            <person name="Sharpe A.G."/>
            <person name="Parkin I.A."/>
        </authorList>
    </citation>
    <scope>NUCLEOTIDE SEQUENCE [LARGE SCALE GENOMIC DNA]</scope>
    <source>
        <strain evidence="1">cv. DH55</strain>
    </source>
</reference>
<dbReference type="Proteomes" id="UP000694864">
    <property type="component" value="Chromosome 13"/>
</dbReference>
<evidence type="ECO:0000313" key="1">
    <source>
        <dbReference type="Proteomes" id="UP000694864"/>
    </source>
</evidence>
<accession>A0ABM1QU26</accession>
<dbReference type="RefSeq" id="XP_019090264.1">
    <property type="nucleotide sequence ID" value="XM_019234719.1"/>
</dbReference>
<sequence>MHADGYIMWCDPLSGVRQGAMVWRNVYGLNALKPFLSIFSDPDSSLISFRGDLADVWQCYLLNHGHRNGLLGFMPDNKLLTSSRGNILVFWDLLVADPKTLEIWCAEISMQMWEGDIGGTSSGPMLSSPLPPTLASRFQFRMAYHCQNSSWIWLYILEWLMTLIWRYLSNVHTVILTHSPVSLAVYISNLLDQMVMKEEVVRKEVTVMRESL</sequence>
<proteinExistence type="predicted"/>
<evidence type="ECO:0000313" key="2">
    <source>
        <dbReference type="RefSeq" id="XP_019090264.1"/>
    </source>
</evidence>
<dbReference type="GeneID" id="104736081"/>
<gene>
    <name evidence="2" type="primary">LOC104736081</name>
</gene>
<organism evidence="1 2">
    <name type="scientific">Camelina sativa</name>
    <name type="common">False flax</name>
    <name type="synonym">Myagrum sativum</name>
    <dbReference type="NCBI Taxonomy" id="90675"/>
    <lineage>
        <taxon>Eukaryota</taxon>
        <taxon>Viridiplantae</taxon>
        <taxon>Streptophyta</taxon>
        <taxon>Embryophyta</taxon>
        <taxon>Tracheophyta</taxon>
        <taxon>Spermatophyta</taxon>
        <taxon>Magnoliopsida</taxon>
        <taxon>eudicotyledons</taxon>
        <taxon>Gunneridae</taxon>
        <taxon>Pentapetalae</taxon>
        <taxon>rosids</taxon>
        <taxon>malvids</taxon>
        <taxon>Brassicales</taxon>
        <taxon>Brassicaceae</taxon>
        <taxon>Camelineae</taxon>
        <taxon>Camelina</taxon>
    </lineage>
</organism>